<keyword evidence="7" id="KW-0067">ATP-binding</keyword>
<dbReference type="STRING" id="670483.S7PYJ5"/>
<keyword evidence="9 13" id="KW-0030">Aminoacyl-tRNA synthetase</keyword>
<evidence type="ECO:0000256" key="6">
    <source>
        <dbReference type="ARBA" id="ARBA00022741"/>
    </source>
</evidence>
<keyword evidence="8" id="KW-0648">Protein biosynthesis</keyword>
<dbReference type="HAMAP" id="MF_02075">
    <property type="entry name" value="Asp_tRNA_synth_type2"/>
    <property type="match status" value="1"/>
</dbReference>
<dbReference type="InterPro" id="IPR012340">
    <property type="entry name" value="NA-bd_OB-fold"/>
</dbReference>
<dbReference type="PRINTS" id="PR01042">
    <property type="entry name" value="TRNASYNTHASP"/>
</dbReference>
<dbReference type="GO" id="GO:0005829">
    <property type="term" value="C:cytosol"/>
    <property type="evidence" value="ECO:0007669"/>
    <property type="project" value="TreeGrafter"/>
</dbReference>
<evidence type="ECO:0000256" key="7">
    <source>
        <dbReference type="ARBA" id="ARBA00022840"/>
    </source>
</evidence>
<proteinExistence type="inferred from homology"/>
<dbReference type="InterPro" id="IPR045864">
    <property type="entry name" value="aa-tRNA-synth_II/BPL/LPL"/>
</dbReference>
<evidence type="ECO:0000256" key="9">
    <source>
        <dbReference type="ARBA" id="ARBA00023146"/>
    </source>
</evidence>
<feature type="region of interest" description="Disordered" evidence="11">
    <location>
        <begin position="1"/>
        <end position="100"/>
    </location>
</feature>
<dbReference type="OMA" id="EYIVTHA"/>
<dbReference type="Gene3D" id="3.30.930.10">
    <property type="entry name" value="Bira Bifunctional Protein, Domain 2"/>
    <property type="match status" value="1"/>
</dbReference>
<evidence type="ECO:0000259" key="12">
    <source>
        <dbReference type="PROSITE" id="PS50862"/>
    </source>
</evidence>
<dbReference type="NCBIfam" id="TIGR00458">
    <property type="entry name" value="aspS_nondisc"/>
    <property type="match status" value="1"/>
</dbReference>
<dbReference type="EMBL" id="KB469307">
    <property type="protein sequence ID" value="EPQ52412.1"/>
    <property type="molecule type" value="Genomic_DNA"/>
</dbReference>
<name>S7PYJ5_GLOTA</name>
<dbReference type="FunFam" id="3.30.930.10:FF:000013">
    <property type="entry name" value="Aspartate--tRNA ligase, cytoplasmic"/>
    <property type="match status" value="1"/>
</dbReference>
<evidence type="ECO:0000256" key="5">
    <source>
        <dbReference type="ARBA" id="ARBA00022598"/>
    </source>
</evidence>
<dbReference type="NCBIfam" id="NF003483">
    <property type="entry name" value="PRK05159.1"/>
    <property type="match status" value="1"/>
</dbReference>
<keyword evidence="4" id="KW-0963">Cytoplasm</keyword>
<dbReference type="PANTHER" id="PTHR43450:SF2">
    <property type="entry name" value="ASPARTATE--TRNA LIGASE"/>
    <property type="match status" value="1"/>
</dbReference>
<dbReference type="Proteomes" id="UP000030669">
    <property type="component" value="Unassembled WGS sequence"/>
</dbReference>
<organism evidence="13 14">
    <name type="scientific">Gloeophyllum trabeum (strain ATCC 11539 / FP-39264 / Madison 617)</name>
    <name type="common">Brown rot fungus</name>
    <dbReference type="NCBI Taxonomy" id="670483"/>
    <lineage>
        <taxon>Eukaryota</taxon>
        <taxon>Fungi</taxon>
        <taxon>Dikarya</taxon>
        <taxon>Basidiomycota</taxon>
        <taxon>Agaricomycotina</taxon>
        <taxon>Agaricomycetes</taxon>
        <taxon>Gloeophyllales</taxon>
        <taxon>Gloeophyllaceae</taxon>
        <taxon>Gloeophyllum</taxon>
    </lineage>
</organism>
<dbReference type="SUPFAM" id="SSF50249">
    <property type="entry name" value="Nucleic acid-binding proteins"/>
    <property type="match status" value="1"/>
</dbReference>
<evidence type="ECO:0000256" key="2">
    <source>
        <dbReference type="ARBA" id="ARBA00005312"/>
    </source>
</evidence>
<dbReference type="InterPro" id="IPR006195">
    <property type="entry name" value="aa-tRNA-synth_II"/>
</dbReference>
<feature type="domain" description="Aminoacyl-transfer RNA synthetases class-II family profile" evidence="12">
    <location>
        <begin position="281"/>
        <end position="590"/>
    </location>
</feature>
<evidence type="ECO:0000256" key="8">
    <source>
        <dbReference type="ARBA" id="ARBA00022917"/>
    </source>
</evidence>
<dbReference type="GO" id="GO:0004815">
    <property type="term" value="F:aspartate-tRNA ligase activity"/>
    <property type="evidence" value="ECO:0007669"/>
    <property type="project" value="UniProtKB-EC"/>
</dbReference>
<keyword evidence="6" id="KW-0547">Nucleotide-binding</keyword>
<sequence>MSTVKRLLSKVTPTHRRAESVAKDINGQDKEKTANGATKAQHQQEKDKQHAANGDAHANGHHGRSKRSESFTEMKVHRREDRAGHDEEERKERERKRLEAYEADPLKAHYGHMTVHLKPGERQSLHDIAKMQVGSPVRFRARIHHSRAISSKITFMVFRHQLHTIQGVLTVEDGVVSDNMVRWAEDLHRESIVLVEGKVHAPQEAGQDKVKSTTIHEIEIKIEKLYLIAEPSATLPFQVDDASRPLEYYKNQDAHFTRVGERTRLNHRVLDLRTPVSQSIFRIHSAIVNLFREFLRAKGFTEIHSSKFQEGATESGASVFRVDYFRRNAFLAQSPQLMKQMCIAADMERVFEVGPVFRAENSNTHRHLTEFTGLDLEMAFEADYHEVMNLIDEMFLYIFKTIYRDYREEIDTVKQQFPHDDLVVPDETLRLKYADGIRLLREDGWKEEDGTELTEEDDLSTAAERRLGAIVKEKYNTDYYILDKFPAVVRPFYTMPDAENPVQSVVRKFSNSYDFFIRGEEILSGGQRIHLADMLIDRMKEAKINPDSMKDYVDGFRWGCPPHGGGGIGLERVVMLLLKLGNIRWASLFPRDPKSFPATEKEIAEAAMEMAQKAILSGPKSHTFHDKRPHTDLPPLENLIAEYGDATNTSWVDPAWTVWRHDITGAAIGYIPSDGFAVAFGNPLCEHDQIPQVVRAYLHYLEQLKLKPVWCCIDRETEQYLAHDLGWSGIIVVAEERLNPAEVHPEDDKNFRRKIHRAERDGVKVTEVDHFDDDLRKAVDQRLKDWQSNRKGEQVHLTGVRPFDDMAHRKYFVAHDKEGKVCCLVVLAQLAARHGFQIKWALEFPGAPNGAIEYILWHVIRKMGNAGVRSATFGAGARDRLERADNIGGFRIRTLEKTYNGLSSSFNLLNKGDFRSKFGTHQEPLYIAYPKGGLGVKGIEAIMNVVKKDK</sequence>
<dbReference type="OrthoDB" id="372395at2759"/>
<protein>
    <recommendedName>
        <fullName evidence="3">aspartate--tRNA ligase</fullName>
        <ecNumber evidence="3">6.1.1.12</ecNumber>
    </recommendedName>
</protein>
<dbReference type="GeneID" id="19302342"/>
<dbReference type="GO" id="GO:0003723">
    <property type="term" value="F:RNA binding"/>
    <property type="evidence" value="ECO:0007669"/>
    <property type="project" value="TreeGrafter"/>
</dbReference>
<evidence type="ECO:0000313" key="14">
    <source>
        <dbReference type="Proteomes" id="UP000030669"/>
    </source>
</evidence>
<keyword evidence="5" id="KW-0436">Ligase</keyword>
<dbReference type="GO" id="GO:0005524">
    <property type="term" value="F:ATP binding"/>
    <property type="evidence" value="ECO:0007669"/>
    <property type="project" value="UniProtKB-KW"/>
</dbReference>
<dbReference type="InterPro" id="IPR002312">
    <property type="entry name" value="Asp/Asn-tRNA-synth_IIb"/>
</dbReference>
<dbReference type="Gene3D" id="2.40.50.140">
    <property type="entry name" value="Nucleic acid-binding proteins"/>
    <property type="match status" value="1"/>
</dbReference>
<dbReference type="PROSITE" id="PS50862">
    <property type="entry name" value="AA_TRNA_LIGASE_II"/>
    <property type="match status" value="1"/>
</dbReference>
<comment type="subcellular location">
    <subcellularLocation>
        <location evidence="1">Cytoplasm</location>
    </subcellularLocation>
</comment>
<dbReference type="AlphaFoldDB" id="S7PYJ5"/>
<evidence type="ECO:0000256" key="4">
    <source>
        <dbReference type="ARBA" id="ARBA00022490"/>
    </source>
</evidence>
<dbReference type="InterPro" id="IPR004364">
    <property type="entry name" value="Aa-tRNA-synt_II"/>
</dbReference>
<keyword evidence="14" id="KW-1185">Reference proteome</keyword>
<comment type="similarity">
    <text evidence="2">Belongs to the class-II aminoacyl-tRNA synthetase family. Type 2 subfamily.</text>
</comment>
<evidence type="ECO:0000256" key="1">
    <source>
        <dbReference type="ARBA" id="ARBA00004496"/>
    </source>
</evidence>
<comment type="catalytic activity">
    <reaction evidence="10">
        <text>tRNA(Asp) + L-aspartate + ATP = L-aspartyl-tRNA(Asp) + AMP + diphosphate</text>
        <dbReference type="Rhea" id="RHEA:19649"/>
        <dbReference type="Rhea" id="RHEA-COMP:9660"/>
        <dbReference type="Rhea" id="RHEA-COMP:9678"/>
        <dbReference type="ChEBI" id="CHEBI:29991"/>
        <dbReference type="ChEBI" id="CHEBI:30616"/>
        <dbReference type="ChEBI" id="CHEBI:33019"/>
        <dbReference type="ChEBI" id="CHEBI:78442"/>
        <dbReference type="ChEBI" id="CHEBI:78516"/>
        <dbReference type="ChEBI" id="CHEBI:456215"/>
        <dbReference type="EC" id="6.1.1.12"/>
    </reaction>
</comment>
<evidence type="ECO:0000256" key="3">
    <source>
        <dbReference type="ARBA" id="ARBA00012841"/>
    </source>
</evidence>
<dbReference type="KEGG" id="gtr:GLOTRDRAFT_131655"/>
<dbReference type="CDD" id="cd04320">
    <property type="entry name" value="AspRS_cyto_N"/>
    <property type="match status" value="1"/>
</dbReference>
<dbReference type="InterPro" id="IPR004523">
    <property type="entry name" value="Asp-tRNA_synthase_2"/>
</dbReference>
<dbReference type="HOGENOM" id="CLU_004553_1_2_1"/>
<accession>S7PYJ5</accession>
<reference evidence="13 14" key="1">
    <citation type="journal article" date="2012" name="Science">
        <title>The Paleozoic origin of enzymatic lignin decomposition reconstructed from 31 fungal genomes.</title>
        <authorList>
            <person name="Floudas D."/>
            <person name="Binder M."/>
            <person name="Riley R."/>
            <person name="Barry K."/>
            <person name="Blanchette R.A."/>
            <person name="Henrissat B."/>
            <person name="Martinez A.T."/>
            <person name="Otillar R."/>
            <person name="Spatafora J.W."/>
            <person name="Yadav J.S."/>
            <person name="Aerts A."/>
            <person name="Benoit I."/>
            <person name="Boyd A."/>
            <person name="Carlson A."/>
            <person name="Copeland A."/>
            <person name="Coutinho P.M."/>
            <person name="de Vries R.P."/>
            <person name="Ferreira P."/>
            <person name="Findley K."/>
            <person name="Foster B."/>
            <person name="Gaskell J."/>
            <person name="Glotzer D."/>
            <person name="Gorecki P."/>
            <person name="Heitman J."/>
            <person name="Hesse C."/>
            <person name="Hori C."/>
            <person name="Igarashi K."/>
            <person name="Jurgens J.A."/>
            <person name="Kallen N."/>
            <person name="Kersten P."/>
            <person name="Kohler A."/>
            <person name="Kuees U."/>
            <person name="Kumar T.K.A."/>
            <person name="Kuo A."/>
            <person name="LaButti K."/>
            <person name="Larrondo L.F."/>
            <person name="Lindquist E."/>
            <person name="Ling A."/>
            <person name="Lombard V."/>
            <person name="Lucas S."/>
            <person name="Lundell T."/>
            <person name="Martin R."/>
            <person name="McLaughlin D.J."/>
            <person name="Morgenstern I."/>
            <person name="Morin E."/>
            <person name="Murat C."/>
            <person name="Nagy L.G."/>
            <person name="Nolan M."/>
            <person name="Ohm R.A."/>
            <person name="Patyshakuliyeva A."/>
            <person name="Rokas A."/>
            <person name="Ruiz-Duenas F.J."/>
            <person name="Sabat G."/>
            <person name="Salamov A."/>
            <person name="Samejima M."/>
            <person name="Schmutz J."/>
            <person name="Slot J.C."/>
            <person name="St John F."/>
            <person name="Stenlid J."/>
            <person name="Sun H."/>
            <person name="Sun S."/>
            <person name="Syed K."/>
            <person name="Tsang A."/>
            <person name="Wiebenga A."/>
            <person name="Young D."/>
            <person name="Pisabarro A."/>
            <person name="Eastwood D.C."/>
            <person name="Martin F."/>
            <person name="Cullen D."/>
            <person name="Grigoriev I.V."/>
            <person name="Hibbett D.S."/>
        </authorList>
    </citation>
    <scope>NUCLEOTIDE SEQUENCE [LARGE SCALE GENOMIC DNA]</scope>
    <source>
        <strain evidence="13 14">ATCC 11539</strain>
    </source>
</reference>
<dbReference type="GO" id="GO:0017101">
    <property type="term" value="C:aminoacyl-tRNA synthetase multienzyme complex"/>
    <property type="evidence" value="ECO:0007669"/>
    <property type="project" value="TreeGrafter"/>
</dbReference>
<evidence type="ECO:0000313" key="13">
    <source>
        <dbReference type="EMBL" id="EPQ52412.1"/>
    </source>
</evidence>
<dbReference type="InterPro" id="IPR024320">
    <property type="entry name" value="LPG_synthase_C"/>
</dbReference>
<evidence type="ECO:0000256" key="10">
    <source>
        <dbReference type="ARBA" id="ARBA00047904"/>
    </source>
</evidence>
<dbReference type="PANTHER" id="PTHR43450">
    <property type="entry name" value="ASPARTYL-TRNA SYNTHETASE"/>
    <property type="match status" value="1"/>
</dbReference>
<dbReference type="SUPFAM" id="SSF55681">
    <property type="entry name" value="Class II aaRS and biotin synthetases"/>
    <property type="match status" value="1"/>
</dbReference>
<dbReference type="eggNOG" id="KOG0556">
    <property type="taxonomic scope" value="Eukaryota"/>
</dbReference>
<dbReference type="CDD" id="cd00776">
    <property type="entry name" value="AsxRS_core"/>
    <property type="match status" value="1"/>
</dbReference>
<dbReference type="EC" id="6.1.1.12" evidence="3"/>
<dbReference type="Pfam" id="PF00152">
    <property type="entry name" value="tRNA-synt_2"/>
    <property type="match status" value="1"/>
</dbReference>
<dbReference type="GO" id="GO:0006422">
    <property type="term" value="P:aspartyl-tRNA aminoacylation"/>
    <property type="evidence" value="ECO:0007669"/>
    <property type="project" value="InterPro"/>
</dbReference>
<feature type="compositionally biased region" description="Basic and acidic residues" evidence="11">
    <location>
        <begin position="66"/>
        <end position="100"/>
    </location>
</feature>
<dbReference type="Pfam" id="PF09924">
    <property type="entry name" value="LPG_synthase_C"/>
    <property type="match status" value="1"/>
</dbReference>
<feature type="compositionally biased region" description="Basic and acidic residues" evidence="11">
    <location>
        <begin position="16"/>
        <end position="33"/>
    </location>
</feature>
<gene>
    <name evidence="13" type="ORF">GLOTRDRAFT_131655</name>
</gene>
<evidence type="ECO:0000256" key="11">
    <source>
        <dbReference type="SAM" id="MobiDB-lite"/>
    </source>
</evidence>
<dbReference type="RefSeq" id="XP_007868731.1">
    <property type="nucleotide sequence ID" value="XM_007870540.1"/>
</dbReference>